<protein>
    <submittedName>
        <fullName evidence="1">Uncharacterized protein</fullName>
    </submittedName>
</protein>
<evidence type="ECO:0000313" key="1">
    <source>
        <dbReference type="EMBL" id="CAA9331357.1"/>
    </source>
</evidence>
<accession>A0A6J4LKF7</accession>
<name>A0A6J4LKF7_9CHLR</name>
<gene>
    <name evidence="1" type="ORF">AVDCRST_MAG93-6206</name>
</gene>
<proteinExistence type="predicted"/>
<sequence length="149" mass="16928">MCLTLLALIDVKELLEVESFAVQRDDFTREQHGERLAPPGPQGHLLVMKGILPELPQLDQVFGRQPHLQFFVRLADRLIMAVAGQLLKGVIYFRKRLLAQGSDNSGDRSRPRNLDKALLTLEQLFVTRLQYCVRSLTRISRVVSTVFSS</sequence>
<dbReference type="EMBL" id="CADCTR010002089">
    <property type="protein sequence ID" value="CAA9331357.1"/>
    <property type="molecule type" value="Genomic_DNA"/>
</dbReference>
<dbReference type="AlphaFoldDB" id="A0A6J4LKF7"/>
<reference evidence="1" key="1">
    <citation type="submission" date="2020-02" db="EMBL/GenBank/DDBJ databases">
        <authorList>
            <person name="Meier V. D."/>
        </authorList>
    </citation>
    <scope>NUCLEOTIDE SEQUENCE</scope>
    <source>
        <strain evidence="1">AVDCRST_MAG93</strain>
    </source>
</reference>
<organism evidence="1">
    <name type="scientific">uncultured Chloroflexia bacterium</name>
    <dbReference type="NCBI Taxonomy" id="1672391"/>
    <lineage>
        <taxon>Bacteria</taxon>
        <taxon>Bacillati</taxon>
        <taxon>Chloroflexota</taxon>
        <taxon>Chloroflexia</taxon>
        <taxon>environmental samples</taxon>
    </lineage>
</organism>